<feature type="chain" id="PRO_5003514006" description="Periplasmic or secreted lipoprotein" evidence="1">
    <location>
        <begin position="24"/>
        <end position="106"/>
    </location>
</feature>
<dbReference type="Proteomes" id="UP000005633">
    <property type="component" value="Chromosome"/>
</dbReference>
<dbReference type="KEGG" id="dsu:Dsui_2220"/>
<evidence type="ECO:0000256" key="1">
    <source>
        <dbReference type="SAM" id="SignalP"/>
    </source>
</evidence>
<keyword evidence="1" id="KW-0732">Signal</keyword>
<evidence type="ECO:0000313" key="2">
    <source>
        <dbReference type="EMBL" id="AEV26583.1"/>
    </source>
</evidence>
<evidence type="ECO:0000313" key="3">
    <source>
        <dbReference type="Proteomes" id="UP000005633"/>
    </source>
</evidence>
<dbReference type="HOGENOM" id="CLU_2217613_0_0_4"/>
<dbReference type="AlphaFoldDB" id="G8QKA0"/>
<proteinExistence type="predicted"/>
<dbReference type="RefSeq" id="WP_014237277.1">
    <property type="nucleotide sequence ID" value="NC_016616.1"/>
</dbReference>
<reference evidence="2 3" key="1">
    <citation type="journal article" date="2012" name="J. Bacteriol.">
        <title>Complete genome sequence of the anaerobic perchlorate-reducing bacterium Azospira suillum strain PS.</title>
        <authorList>
            <person name="Byrne-Bailey K.G."/>
            <person name="Coates J.D."/>
        </authorList>
    </citation>
    <scope>NUCLEOTIDE SEQUENCE [LARGE SCALE GENOMIC DNA]</scope>
    <source>
        <strain evidence="3">ATCC BAA-33 / DSM 13638 / PS</strain>
    </source>
</reference>
<name>G8QKA0_AZOOP</name>
<accession>G8QKA0</accession>
<dbReference type="EMBL" id="CP003153">
    <property type="protein sequence ID" value="AEV26583.1"/>
    <property type="molecule type" value="Genomic_DNA"/>
</dbReference>
<organism evidence="2 3">
    <name type="scientific">Azospira oryzae (strain ATCC BAA-33 / DSM 13638 / PS)</name>
    <name type="common">Dechlorosoma suillum</name>
    <dbReference type="NCBI Taxonomy" id="640081"/>
    <lineage>
        <taxon>Bacteria</taxon>
        <taxon>Pseudomonadati</taxon>
        <taxon>Pseudomonadota</taxon>
        <taxon>Betaproteobacteria</taxon>
        <taxon>Rhodocyclales</taxon>
        <taxon>Rhodocyclaceae</taxon>
        <taxon>Azospira</taxon>
    </lineage>
</organism>
<evidence type="ECO:0008006" key="4">
    <source>
        <dbReference type="Google" id="ProtNLM"/>
    </source>
</evidence>
<sequence>MKLKIHLCIVSAVAALLFGCGMASDVMETQKKSDAIASALEKEIGVKPQIAWEIQNGTLAHINVQFPVDGVANLPIGELVSKVRTAVTTSFDKPPQQLVVSTFSQP</sequence>
<dbReference type="PROSITE" id="PS51257">
    <property type="entry name" value="PROKAR_LIPOPROTEIN"/>
    <property type="match status" value="1"/>
</dbReference>
<protein>
    <recommendedName>
        <fullName evidence="4">Periplasmic or secreted lipoprotein</fullName>
    </recommendedName>
</protein>
<gene>
    <name evidence="2" type="ordered locus">Dsui_2220</name>
</gene>
<feature type="signal peptide" evidence="1">
    <location>
        <begin position="1"/>
        <end position="23"/>
    </location>
</feature>